<evidence type="ECO:0000313" key="1">
    <source>
        <dbReference type="EMBL" id="KPY32579.1"/>
    </source>
</evidence>
<gene>
    <name evidence="1" type="ORF">ALO52_200100</name>
</gene>
<proteinExistence type="predicted"/>
<name>A0A0P9YE67_9PSED</name>
<dbReference type="Proteomes" id="UP000050562">
    <property type="component" value="Unassembled WGS sequence"/>
</dbReference>
<sequence>MKAWQSICTVWRSGLVGSPNEGVGWGVLHSERECPPHFSASTGLWEASLRLRRSAVARQTTNCRSALGLGGNPTIGSYNRNQRLTRCNRGQVRSYKKNALLQWFTGCLIRGGLPAMRFPKRQSSTELTHSPVSAEVEFIHFVMEADTSVSTLSFLRTKV</sequence>
<reference evidence="1 2" key="1">
    <citation type="submission" date="2015-09" db="EMBL/GenBank/DDBJ databases">
        <title>Genome announcement of multiple Pseudomonas syringae strains.</title>
        <authorList>
            <person name="Thakur S."/>
            <person name="Wang P.W."/>
            <person name="Gong Y."/>
            <person name="Weir B.S."/>
            <person name="Guttman D.S."/>
        </authorList>
    </citation>
    <scope>NUCLEOTIDE SEQUENCE [LARGE SCALE GENOMIC DNA]</scope>
    <source>
        <strain evidence="1 2">ICMP3956</strain>
    </source>
</reference>
<protein>
    <submittedName>
        <fullName evidence="1">Chromosome partitioning protein ParA</fullName>
    </submittedName>
</protein>
<comment type="caution">
    <text evidence="1">The sequence shown here is derived from an EMBL/GenBank/DDBJ whole genome shotgun (WGS) entry which is preliminary data.</text>
</comment>
<dbReference type="AlphaFoldDB" id="A0A0P9YE67"/>
<evidence type="ECO:0000313" key="2">
    <source>
        <dbReference type="Proteomes" id="UP000050562"/>
    </source>
</evidence>
<dbReference type="EMBL" id="LJRC01000230">
    <property type="protein sequence ID" value="KPY32579.1"/>
    <property type="molecule type" value="Genomic_DNA"/>
</dbReference>
<accession>A0A0P9YE67</accession>
<organism evidence="1 2">
    <name type="scientific">Pseudomonas syringae pv. primulae</name>
    <dbReference type="NCBI Taxonomy" id="251707"/>
    <lineage>
        <taxon>Bacteria</taxon>
        <taxon>Pseudomonadati</taxon>
        <taxon>Pseudomonadota</taxon>
        <taxon>Gammaproteobacteria</taxon>
        <taxon>Pseudomonadales</taxon>
        <taxon>Pseudomonadaceae</taxon>
        <taxon>Pseudomonas</taxon>
    </lineage>
</organism>